<dbReference type="EMBL" id="FWPT01000013">
    <property type="protein sequence ID" value="SMA50548.1"/>
    <property type="molecule type" value="Genomic_DNA"/>
</dbReference>
<evidence type="ECO:0000256" key="7">
    <source>
        <dbReference type="ARBA" id="ARBA00023159"/>
    </source>
</evidence>
<keyword evidence="13" id="KW-1185">Reference proteome</keyword>
<dbReference type="InterPro" id="IPR000330">
    <property type="entry name" value="SNF2_N"/>
</dbReference>
<dbReference type="NCBIfam" id="NF003426">
    <property type="entry name" value="PRK04914.1"/>
    <property type="match status" value="1"/>
</dbReference>
<dbReference type="PANTHER" id="PTHR45766">
    <property type="entry name" value="DNA ANNEALING HELICASE AND ENDONUCLEASE ZRANB3 FAMILY MEMBER"/>
    <property type="match status" value="1"/>
</dbReference>
<dbReference type="GO" id="GO:0004386">
    <property type="term" value="F:helicase activity"/>
    <property type="evidence" value="ECO:0007669"/>
    <property type="project" value="UniProtKB-UniRule"/>
</dbReference>
<keyword evidence="5 9" id="KW-0805">Transcription regulation</keyword>
<dbReference type="InterPro" id="IPR023949">
    <property type="entry name" value="Helicase_RapA"/>
</dbReference>
<keyword evidence="2 9" id="KW-0378">Hydrolase</keyword>
<dbReference type="Gene3D" id="6.10.140.1500">
    <property type="match status" value="1"/>
</dbReference>
<dbReference type="SUPFAM" id="SSF52540">
    <property type="entry name" value="P-loop containing nucleoside triphosphate hydrolases"/>
    <property type="match status" value="2"/>
</dbReference>
<dbReference type="InterPro" id="IPR057342">
    <property type="entry name" value="DEXDc_RapA"/>
</dbReference>
<evidence type="ECO:0000256" key="3">
    <source>
        <dbReference type="ARBA" id="ARBA00022806"/>
    </source>
</evidence>
<dbReference type="Gene3D" id="2.30.30.140">
    <property type="match status" value="1"/>
</dbReference>
<dbReference type="GO" id="GO:0016817">
    <property type="term" value="F:hydrolase activity, acting on acid anhydrides"/>
    <property type="evidence" value="ECO:0007669"/>
    <property type="project" value="InterPro"/>
</dbReference>
<dbReference type="Pfam" id="PF18337">
    <property type="entry name" value="Tudor_RapA"/>
    <property type="match status" value="1"/>
</dbReference>
<keyword evidence="4 9" id="KW-0067">ATP-binding</keyword>
<protein>
    <recommendedName>
        <fullName evidence="9">RNA polymerase-associated protein RapA</fullName>
        <ecNumber evidence="9">3.6.4.-</ecNumber>
    </recommendedName>
    <alternativeName>
        <fullName evidence="9">ATP-dependent helicase HepA</fullName>
    </alternativeName>
</protein>
<evidence type="ECO:0000256" key="9">
    <source>
        <dbReference type="HAMAP-Rule" id="MF_01821"/>
    </source>
</evidence>
<accession>A0A1X7AR30</accession>
<dbReference type="GO" id="GO:0005524">
    <property type="term" value="F:ATP binding"/>
    <property type="evidence" value="ECO:0007669"/>
    <property type="project" value="UniProtKB-UniRule"/>
</dbReference>
<organism evidence="12 13">
    <name type="scientific">Parendozoicomonas haliclonae</name>
    <dbReference type="NCBI Taxonomy" id="1960125"/>
    <lineage>
        <taxon>Bacteria</taxon>
        <taxon>Pseudomonadati</taxon>
        <taxon>Pseudomonadota</taxon>
        <taxon>Gammaproteobacteria</taxon>
        <taxon>Oceanospirillales</taxon>
        <taxon>Endozoicomonadaceae</taxon>
        <taxon>Parendozoicomonas</taxon>
    </lineage>
</organism>
<evidence type="ECO:0000313" key="12">
    <source>
        <dbReference type="EMBL" id="SMA50548.1"/>
    </source>
</evidence>
<comment type="function">
    <text evidence="9">Transcription regulator that activates transcription by stimulating RNA polymerase (RNAP) recycling in case of stress conditions such as supercoiled DNA or high salt concentrations. Probably acts by releasing the RNAP, when it is trapped or immobilized on tightly supercoiled DNA. Does not activate transcription on linear DNA. Probably not involved in DNA repair.</text>
</comment>
<dbReference type="InterPro" id="IPR040766">
    <property type="entry name" value="Tudor_2_RapA"/>
</dbReference>
<dbReference type="InterPro" id="IPR027417">
    <property type="entry name" value="P-loop_NTPase"/>
</dbReference>
<evidence type="ECO:0000256" key="6">
    <source>
        <dbReference type="ARBA" id="ARBA00023125"/>
    </source>
</evidence>
<dbReference type="Proteomes" id="UP000196573">
    <property type="component" value="Unassembled WGS sequence"/>
</dbReference>
<dbReference type="Gene3D" id="3.40.50.300">
    <property type="entry name" value="P-loop containing nucleotide triphosphate hydrolases"/>
    <property type="match status" value="1"/>
</dbReference>
<dbReference type="Pfam" id="PF12137">
    <property type="entry name" value="RapA_C"/>
    <property type="match status" value="1"/>
</dbReference>
<dbReference type="Gene3D" id="3.40.50.10810">
    <property type="entry name" value="Tandem AAA-ATPase domain"/>
    <property type="match status" value="1"/>
</dbReference>
<dbReference type="HAMAP" id="MF_01821">
    <property type="entry name" value="Helicase_RapA"/>
    <property type="match status" value="1"/>
</dbReference>
<evidence type="ECO:0000256" key="2">
    <source>
        <dbReference type="ARBA" id="ARBA00022801"/>
    </source>
</evidence>
<dbReference type="InterPro" id="IPR040765">
    <property type="entry name" value="Tudor_1_RapA"/>
</dbReference>
<dbReference type="AlphaFoldDB" id="A0A1X7AR30"/>
<dbReference type="InterPro" id="IPR014001">
    <property type="entry name" value="Helicase_ATP-bd"/>
</dbReference>
<evidence type="ECO:0000256" key="1">
    <source>
        <dbReference type="ARBA" id="ARBA00022741"/>
    </source>
</evidence>
<sequence length="981" mass="110121">MEQAEQMASFVPGQRWISDTEIEQGLGTVLTFDARTITLLYPATGETRVYRLENSPLTRVQFEPGDSVASHEGWILTVTSVEEKNGLLVYTGTDETGEVRELPEAGLDNFIEFNKPQDRMLAGQIDLNSNFSLRYQTLSHYNHLCQSPWLGLSGARASLIPHQLHIAHEVADRYAPRVLLADEVGLGKTIEAGLIINRQLLTGRASRVLILVPEPLVHQWLVEMLRRFNLRFSVFDEERCRNADGDNPFSSEQLVLASISFLRNSPEHQQQLIEAGWDLLVVDEAHHLEWTVENGAGPDYTLVEKLGEDTPGILLLTATPEQLGHAGHFARLRLLDPDRFHSLEAFREEEARYEPIAEAARELLDTGRISEQAADNLRTLLGTEADGLIAIVNDPDQTEETHTKAREQIIRTLLDRHGTGRILFRNTRAAVPGFPGRAVQSYPQELPELYSIALEENAASDQPVLNQQVFPELAYSAHIKVEDMDPWWKVDPRTDWLVNLLKLLRKEKVLVICANASTAMDLESALRITAGTQASVFHEGMSIVERDRAAAWFAEKEHGAQVLICSEIGSEGRNFQFAHHLVLFDMPVNPDLLEQRIGRLDRIGQKETIRIHVPYIKGTGQERLFHWYNEGLNAFADTCPAGSFVYSNLQGELQAWLLDAMPMGEDGEREQPPADWNFDTIIARSHAMNEEVAQHLRRGRDRLLELNSRGAGSNRDLVGEIRSEDTPKTLSKYAEKLFESFGLDTEDHSKNALIVRPGSQMSVTSYPALPEDGTTITFDRDTALSREDMQFVTWEHPMIREAMDMLLTSETGNTACCVIKSKGLKPGLMLMEAIFVIEASGSKNLQLQRFLPPTVLRTLIDPALNNLDAKVPFASLDAQLQKLKTSTARKVVKSQREAVIKMTKAAENHAKGQVADIVNTACQNLMNSITQEIRRLAALKAVNPNIRDEEIEFLKQQAAMGYQQLQKAQLRLDAIRLIFTT</sequence>
<dbReference type="InterPro" id="IPR038718">
    <property type="entry name" value="SNF2-like_sf"/>
</dbReference>
<dbReference type="Pfam" id="PF18339">
    <property type="entry name" value="Tudor_1_RapA"/>
    <property type="match status" value="1"/>
</dbReference>
<keyword evidence="8 9" id="KW-0804">Transcription</keyword>
<feature type="domain" description="Helicase C-terminal" evidence="11">
    <location>
        <begin position="496"/>
        <end position="647"/>
    </location>
</feature>
<dbReference type="GO" id="GO:0003677">
    <property type="term" value="F:DNA binding"/>
    <property type="evidence" value="ECO:0007669"/>
    <property type="project" value="UniProtKB-KW"/>
</dbReference>
<evidence type="ECO:0000313" key="13">
    <source>
        <dbReference type="Proteomes" id="UP000196573"/>
    </source>
</evidence>
<evidence type="ECO:0000256" key="4">
    <source>
        <dbReference type="ARBA" id="ARBA00022840"/>
    </source>
</evidence>
<dbReference type="InterPro" id="IPR001650">
    <property type="entry name" value="Helicase_C-like"/>
</dbReference>
<feature type="binding site" evidence="9">
    <location>
        <begin position="182"/>
        <end position="189"/>
    </location>
    <ligand>
        <name>ATP</name>
        <dbReference type="ChEBI" id="CHEBI:30616"/>
    </ligand>
</feature>
<reference evidence="12 13" key="1">
    <citation type="submission" date="2017-03" db="EMBL/GenBank/DDBJ databases">
        <authorList>
            <person name="Afonso C.L."/>
            <person name="Miller P.J."/>
            <person name="Scott M.A."/>
            <person name="Spackman E."/>
            <person name="Goraichik I."/>
            <person name="Dimitrov K.M."/>
            <person name="Suarez D.L."/>
            <person name="Swayne D.E."/>
        </authorList>
    </citation>
    <scope>NUCLEOTIDE SEQUENCE [LARGE SCALE GENOMIC DNA]</scope>
    <source>
        <strain evidence="12">SB41UT1</strain>
    </source>
</reference>
<evidence type="ECO:0000259" key="11">
    <source>
        <dbReference type="PROSITE" id="PS51194"/>
    </source>
</evidence>
<dbReference type="Gene3D" id="6.10.140.2230">
    <property type="match status" value="1"/>
</dbReference>
<dbReference type="InterPro" id="IPR022737">
    <property type="entry name" value="RapA_C"/>
</dbReference>
<feature type="domain" description="Helicase ATP-binding" evidence="10">
    <location>
        <begin position="169"/>
        <end position="338"/>
    </location>
</feature>
<dbReference type="Gene3D" id="2.30.30.930">
    <property type="match status" value="1"/>
</dbReference>
<name>A0A1X7AR30_9GAMM</name>
<keyword evidence="7 9" id="KW-0010">Activator</keyword>
<dbReference type="InterPro" id="IPR049730">
    <property type="entry name" value="SNF2/RAD54-like_C"/>
</dbReference>
<proteinExistence type="inferred from homology"/>
<dbReference type="Pfam" id="PF00271">
    <property type="entry name" value="Helicase_C"/>
    <property type="match status" value="1"/>
</dbReference>
<gene>
    <name evidence="9 12" type="primary">rapA</name>
    <name evidence="12" type="ORF">EHSB41UT_04359</name>
</gene>
<keyword evidence="1 9" id="KW-0547">Nucleotide-binding</keyword>
<keyword evidence="6 9" id="KW-0238">DNA-binding</keyword>
<dbReference type="EC" id="3.6.4.-" evidence="9"/>
<dbReference type="GO" id="GO:0006355">
    <property type="term" value="P:regulation of DNA-templated transcription"/>
    <property type="evidence" value="ECO:0007669"/>
    <property type="project" value="UniProtKB-UniRule"/>
</dbReference>
<dbReference type="PANTHER" id="PTHR45766:SF6">
    <property type="entry name" value="SWI_SNF-RELATED MATRIX-ASSOCIATED ACTIN-DEPENDENT REGULATOR OF CHROMATIN SUBFAMILY A-LIKE PROTEIN 1"/>
    <property type="match status" value="1"/>
</dbReference>
<feature type="short sequence motif" description="DEAH box" evidence="9">
    <location>
        <begin position="283"/>
        <end position="286"/>
    </location>
</feature>
<dbReference type="PROSITE" id="PS51192">
    <property type="entry name" value="HELICASE_ATP_BIND_1"/>
    <property type="match status" value="1"/>
</dbReference>
<evidence type="ECO:0000259" key="10">
    <source>
        <dbReference type="PROSITE" id="PS51192"/>
    </source>
</evidence>
<dbReference type="SMART" id="SM00490">
    <property type="entry name" value="HELICc"/>
    <property type="match status" value="1"/>
</dbReference>
<dbReference type="PROSITE" id="PS51194">
    <property type="entry name" value="HELICASE_CTER"/>
    <property type="match status" value="1"/>
</dbReference>
<dbReference type="Gene3D" id="3.30.360.80">
    <property type="match status" value="1"/>
</dbReference>
<keyword evidence="3 9" id="KW-0347">Helicase</keyword>
<comment type="similarity">
    <text evidence="9">Belongs to the SNF2/RAD54 helicase family. RapA subfamily.</text>
</comment>
<evidence type="ECO:0000256" key="5">
    <source>
        <dbReference type="ARBA" id="ARBA00023015"/>
    </source>
</evidence>
<dbReference type="CDD" id="cd18011">
    <property type="entry name" value="DEXDc_RapA"/>
    <property type="match status" value="1"/>
</dbReference>
<evidence type="ECO:0000256" key="8">
    <source>
        <dbReference type="ARBA" id="ARBA00023163"/>
    </source>
</evidence>
<dbReference type="Pfam" id="PF00176">
    <property type="entry name" value="SNF2-rel_dom"/>
    <property type="match status" value="1"/>
</dbReference>
<dbReference type="CDD" id="cd18793">
    <property type="entry name" value="SF2_C_SNF"/>
    <property type="match status" value="1"/>
</dbReference>
<comment type="subunit">
    <text evidence="9">Interacts with the RNAP. Has a higher affinity for the core RNAP than for the holoenzyme. Its ATPase activity is stimulated by binding to RNAP.</text>
</comment>
<dbReference type="SMART" id="SM00487">
    <property type="entry name" value="DEXDc"/>
    <property type="match status" value="1"/>
</dbReference>